<evidence type="ECO:0000259" key="3">
    <source>
        <dbReference type="Pfam" id="PF05043"/>
    </source>
</evidence>
<keyword evidence="1" id="KW-0805">Transcription regulation</keyword>
<accession>A0A1I3BU36</accession>
<dbReference type="RefSeq" id="WP_092091895.1">
    <property type="nucleotide sequence ID" value="NZ_FOQE01000009.1"/>
</dbReference>
<gene>
    <name evidence="4" type="ORF">SAMN04489868_10950</name>
</gene>
<dbReference type="Gene3D" id="1.10.10.10">
    <property type="entry name" value="Winged helix-like DNA-binding domain superfamily/Winged helix DNA-binding domain"/>
    <property type="match status" value="1"/>
</dbReference>
<evidence type="ECO:0000256" key="2">
    <source>
        <dbReference type="ARBA" id="ARBA00023163"/>
    </source>
</evidence>
<dbReference type="EMBL" id="FOQE01000009">
    <property type="protein sequence ID" value="SFH65596.1"/>
    <property type="molecule type" value="Genomic_DNA"/>
</dbReference>
<dbReference type="InterPro" id="IPR007737">
    <property type="entry name" value="Mga_HTH"/>
</dbReference>
<dbReference type="InterPro" id="IPR036388">
    <property type="entry name" value="WH-like_DNA-bd_sf"/>
</dbReference>
<name>A0A1I3BU36_9LACT</name>
<evidence type="ECO:0000313" key="5">
    <source>
        <dbReference type="Proteomes" id="UP000198668"/>
    </source>
</evidence>
<organism evidence="4 5">
    <name type="scientific">Pisciglobus halotolerans</name>
    <dbReference type="NCBI Taxonomy" id="745365"/>
    <lineage>
        <taxon>Bacteria</taxon>
        <taxon>Bacillati</taxon>
        <taxon>Bacillota</taxon>
        <taxon>Bacilli</taxon>
        <taxon>Lactobacillales</taxon>
        <taxon>Carnobacteriaceae</taxon>
    </lineage>
</organism>
<evidence type="ECO:0000313" key="4">
    <source>
        <dbReference type="EMBL" id="SFH65596.1"/>
    </source>
</evidence>
<feature type="domain" description="Mga helix-turn-helix" evidence="3">
    <location>
        <begin position="80"/>
        <end position="161"/>
    </location>
</feature>
<dbReference type="PANTHER" id="PTHR30185:SF18">
    <property type="entry name" value="TRANSCRIPTIONAL REGULATOR MTLR"/>
    <property type="match status" value="1"/>
</dbReference>
<dbReference type="PANTHER" id="PTHR30185">
    <property type="entry name" value="CRYPTIC BETA-GLUCOSIDE BGL OPERON ANTITERMINATOR"/>
    <property type="match status" value="1"/>
</dbReference>
<protein>
    <submittedName>
        <fullName evidence="4">Mga helix-turn-helix domain-containing protein</fullName>
    </submittedName>
</protein>
<dbReference type="OrthoDB" id="2192016at2"/>
<keyword evidence="5" id="KW-1185">Reference proteome</keyword>
<reference evidence="4 5" key="1">
    <citation type="submission" date="2016-10" db="EMBL/GenBank/DDBJ databases">
        <authorList>
            <person name="de Groot N.N."/>
        </authorList>
    </citation>
    <scope>NUCLEOTIDE SEQUENCE [LARGE SCALE GENOMIC DNA]</scope>
    <source>
        <strain evidence="4 5">DSM 27630</strain>
    </source>
</reference>
<proteinExistence type="predicted"/>
<dbReference type="AlphaFoldDB" id="A0A1I3BU36"/>
<evidence type="ECO:0000256" key="1">
    <source>
        <dbReference type="ARBA" id="ARBA00023015"/>
    </source>
</evidence>
<dbReference type="InterPro" id="IPR050661">
    <property type="entry name" value="BglG_antiterminators"/>
</dbReference>
<dbReference type="Proteomes" id="UP000198668">
    <property type="component" value="Unassembled WGS sequence"/>
</dbReference>
<dbReference type="Pfam" id="PF05043">
    <property type="entry name" value="Mga"/>
    <property type="match status" value="1"/>
</dbReference>
<keyword evidence="2" id="KW-0804">Transcription</keyword>
<sequence length="504" mass="60264">MEIEDLLDKSERYQIYIIRQLVLNGGRIAYRELFASLHIAKASFDKYLENVKDRAQKVPHLFEFDWTSQELTLHLSEKSMLQDIIHLYVKESLKFQILDYLYQHQDFSVPQLTSKMALSEASFYRRLKEINGFLKEFDIQVRNGKMHGEELQIRYFFFQLYWFLVPYTQHQKELSESPQQPAIRILERNLAFNLPQHDRCRLNLWLTISRKRILLKYKTYWQMRRKMEPFLEHTLYIELKDLTFRFLSRYSIEAEEEEAMMLFIFLNSMSILPETAKNTLWTDENDFISPVTTLDQQALLQIKQSFQLQTETEAWLPKSKYYLTQTHASLYFLTGDLLIFDLENIRKKEKRFTRPDVQRFAHQLLEMTLNALQQPLDEMNTLQTTALIRYTSILALIEQLNQTTIEVGIDLQMEKLYAEAFTAVLIQSLNEHHGIRIEHYQPAHLYDLVITNTLVKDRYSAEQRIYLLSELASQYDLQQIRKEMHHILQQKKASFPAMPLEEKI</sequence>